<keyword evidence="3" id="KW-1185">Reference proteome</keyword>
<evidence type="ECO:0000313" key="2">
    <source>
        <dbReference type="EMBL" id="KAK7037245.1"/>
    </source>
</evidence>
<evidence type="ECO:0008006" key="4">
    <source>
        <dbReference type="Google" id="ProtNLM"/>
    </source>
</evidence>
<gene>
    <name evidence="2" type="ORF">VNI00_011236</name>
</gene>
<evidence type="ECO:0000256" key="1">
    <source>
        <dbReference type="SAM" id="MobiDB-lite"/>
    </source>
</evidence>
<dbReference type="Proteomes" id="UP001383192">
    <property type="component" value="Unassembled WGS sequence"/>
</dbReference>
<accession>A0AAW0CE66</accession>
<name>A0AAW0CE66_9AGAR</name>
<protein>
    <recommendedName>
        <fullName evidence="4">BTB/POZ domain-containing protein</fullName>
    </recommendedName>
</protein>
<reference evidence="2 3" key="1">
    <citation type="submission" date="2024-01" db="EMBL/GenBank/DDBJ databases">
        <title>A draft genome for a cacao thread blight-causing isolate of Paramarasmius palmivorus.</title>
        <authorList>
            <person name="Baruah I.K."/>
            <person name="Bukari Y."/>
            <person name="Amoako-Attah I."/>
            <person name="Meinhardt L.W."/>
            <person name="Bailey B.A."/>
            <person name="Cohen S.P."/>
        </authorList>
    </citation>
    <scope>NUCLEOTIDE SEQUENCE [LARGE SCALE GENOMIC DNA]</scope>
    <source>
        <strain evidence="2 3">GH-12</strain>
    </source>
</reference>
<dbReference type="EMBL" id="JAYKXP010000048">
    <property type="protein sequence ID" value="KAK7037245.1"/>
    <property type="molecule type" value="Genomic_DNA"/>
</dbReference>
<feature type="region of interest" description="Disordered" evidence="1">
    <location>
        <begin position="22"/>
        <end position="45"/>
    </location>
</feature>
<dbReference type="AlphaFoldDB" id="A0AAW0CE66"/>
<comment type="caution">
    <text evidence="2">The sequence shown here is derived from an EMBL/GenBank/DDBJ whole genome shotgun (WGS) entry which is preliminary data.</text>
</comment>
<evidence type="ECO:0000313" key="3">
    <source>
        <dbReference type="Proteomes" id="UP001383192"/>
    </source>
</evidence>
<proteinExistence type="predicted"/>
<organism evidence="2 3">
    <name type="scientific">Paramarasmius palmivorus</name>
    <dbReference type="NCBI Taxonomy" id="297713"/>
    <lineage>
        <taxon>Eukaryota</taxon>
        <taxon>Fungi</taxon>
        <taxon>Dikarya</taxon>
        <taxon>Basidiomycota</taxon>
        <taxon>Agaricomycotina</taxon>
        <taxon>Agaricomycetes</taxon>
        <taxon>Agaricomycetidae</taxon>
        <taxon>Agaricales</taxon>
        <taxon>Marasmiineae</taxon>
        <taxon>Marasmiaceae</taxon>
        <taxon>Paramarasmius</taxon>
    </lineage>
</organism>
<sequence length="372" mass="42589">MTNSLKPRFTILNDNTILVDPTYGSENRSRKRRRIEDPDESQDSYFRRSSQHYDLECSKACILLVDQILYRVDSSLLRKFLEREDLFGGSDEKPIRLQDVEAEGFEELLWALKTFHSTKPEKPIDNNQQVQRTIVTAFAAFALQCTILKEITVSRPHAVISNESLVDIKALQHLAELGIKYPETNLLNAVEEVWMSRIGVSPSPSISVSAILTTDMHYTCMPRLAGLAYYSYLRELNERSTVSEHGAIQIAMDESLGPVQRAKLLAGYWSLSQFWERLRCTLPKRLQPECRHYDRCSSIWERQWYRAATSPGILSRSQAEVLGILSEVSKVLAADVELKVVMAPECRRLALEQIRDIQQELETNMVHHFAGV</sequence>